<protein>
    <submittedName>
        <fullName evidence="3">IS110 family transposase</fullName>
    </submittedName>
</protein>
<sequence length="348" mass="37481">MSSVADHYDHVVGVDTHARTHTYAVLESGTGRRLDAATFPTTANGLGRALAWIRRRAQGRVLVAIEGASSYGSGLRRALIAAGVDVCDVRPPKRAARAGHGKSDEIDAIAAARTALASDVERLTTPRSDGLRAALRVLLVARQAMDSRRTAERNALAALLRSFDLGIDVRKPLTDTQVKEVAGWRQRSAEDAAMVTIRQEARRLAVSVLALSAQLAKNQAALAGHVQELAPGLQQLLGVGAVTGAILVTAYSHQGRVRSEAAFAALAGASPLEASSGNTTRHRLNRHGDRQLNRALDVIARVRLSCDPPTRDYLARRLAEGKSKREIRRSLKRYIARQLFGHLNSVMA</sequence>
<dbReference type="PANTHER" id="PTHR33055:SF16">
    <property type="entry name" value="TRANSPOSASE FOR INSERTION SEQUENCE ELEMENT IS1547"/>
    <property type="match status" value="1"/>
</dbReference>
<keyword evidence="4" id="KW-1185">Reference proteome</keyword>
<dbReference type="EMBL" id="JAROCB010000003">
    <property type="protein sequence ID" value="MDN4597690.1"/>
    <property type="molecule type" value="Genomic_DNA"/>
</dbReference>
<evidence type="ECO:0000259" key="1">
    <source>
        <dbReference type="Pfam" id="PF01548"/>
    </source>
</evidence>
<reference evidence="3" key="1">
    <citation type="submission" date="2023-03" db="EMBL/GenBank/DDBJ databases">
        <title>MT1 and MT2 Draft Genomes of Novel Species.</title>
        <authorList>
            <person name="Venkateswaran K."/>
        </authorList>
    </citation>
    <scope>NUCLEOTIDE SEQUENCE</scope>
    <source>
        <strain evidence="3">F6_8S_P_1A</strain>
    </source>
</reference>
<dbReference type="RefSeq" id="WP_301218912.1">
    <property type="nucleotide sequence ID" value="NZ_JAROCB010000003.1"/>
</dbReference>
<dbReference type="PANTHER" id="PTHR33055">
    <property type="entry name" value="TRANSPOSASE FOR INSERTION SEQUENCE ELEMENT IS1111A"/>
    <property type="match status" value="1"/>
</dbReference>
<evidence type="ECO:0000313" key="4">
    <source>
        <dbReference type="Proteomes" id="UP001174210"/>
    </source>
</evidence>
<accession>A0ABT8IY15</accession>
<dbReference type="Proteomes" id="UP001174210">
    <property type="component" value="Unassembled WGS sequence"/>
</dbReference>
<dbReference type="Pfam" id="PF01548">
    <property type="entry name" value="DEDD_Tnp_IS110"/>
    <property type="match status" value="1"/>
</dbReference>
<dbReference type="Pfam" id="PF02371">
    <property type="entry name" value="Transposase_20"/>
    <property type="match status" value="1"/>
</dbReference>
<dbReference type="InterPro" id="IPR047650">
    <property type="entry name" value="Transpos_IS110"/>
</dbReference>
<comment type="caution">
    <text evidence="3">The sequence shown here is derived from an EMBL/GenBank/DDBJ whole genome shotgun (WGS) entry which is preliminary data.</text>
</comment>
<feature type="domain" description="Transposase IS116/IS110/IS902 C-terminal" evidence="2">
    <location>
        <begin position="233"/>
        <end position="314"/>
    </location>
</feature>
<evidence type="ECO:0000313" key="3">
    <source>
        <dbReference type="EMBL" id="MDN4597690.1"/>
    </source>
</evidence>
<organism evidence="3 4">
    <name type="scientific">Leifsonia virtsii</name>
    <dbReference type="NCBI Taxonomy" id="3035915"/>
    <lineage>
        <taxon>Bacteria</taxon>
        <taxon>Bacillati</taxon>
        <taxon>Actinomycetota</taxon>
        <taxon>Actinomycetes</taxon>
        <taxon>Micrococcales</taxon>
        <taxon>Microbacteriaceae</taxon>
        <taxon>Leifsonia</taxon>
    </lineage>
</organism>
<dbReference type="NCBIfam" id="NF033542">
    <property type="entry name" value="transpos_IS110"/>
    <property type="match status" value="1"/>
</dbReference>
<dbReference type="InterPro" id="IPR003346">
    <property type="entry name" value="Transposase_20"/>
</dbReference>
<dbReference type="InterPro" id="IPR002525">
    <property type="entry name" value="Transp_IS110-like_N"/>
</dbReference>
<name>A0ABT8IY15_9MICO</name>
<gene>
    <name evidence="3" type="ORF">P5G59_11105</name>
</gene>
<evidence type="ECO:0000259" key="2">
    <source>
        <dbReference type="Pfam" id="PF02371"/>
    </source>
</evidence>
<feature type="domain" description="Transposase IS110-like N-terminal" evidence="1">
    <location>
        <begin position="12"/>
        <end position="162"/>
    </location>
</feature>
<proteinExistence type="predicted"/>